<dbReference type="PANTHER" id="PTHR10937:SF8">
    <property type="entry name" value="AMINOTRANSFERASE-RELATED"/>
    <property type="match status" value="1"/>
</dbReference>
<dbReference type="Proteomes" id="UP001431217">
    <property type="component" value="Unassembled WGS sequence"/>
</dbReference>
<evidence type="ECO:0000259" key="2">
    <source>
        <dbReference type="PROSITE" id="PS51464"/>
    </source>
</evidence>
<dbReference type="CDD" id="cd05009">
    <property type="entry name" value="SIS_GlmS_GlmD_2"/>
    <property type="match status" value="1"/>
</dbReference>
<dbReference type="InterPro" id="IPR046348">
    <property type="entry name" value="SIS_dom_sf"/>
</dbReference>
<dbReference type="EMBL" id="JAMBEP010000003">
    <property type="protein sequence ID" value="MCL1635788.1"/>
    <property type="molecule type" value="Genomic_DNA"/>
</dbReference>
<evidence type="ECO:0000313" key="4">
    <source>
        <dbReference type="Proteomes" id="UP001431217"/>
    </source>
</evidence>
<comment type="caution">
    <text evidence="3">The sequence shown here is derived from an EMBL/GenBank/DDBJ whole genome shotgun (WGS) entry which is preliminary data.</text>
</comment>
<proteinExistence type="predicted"/>
<dbReference type="PANTHER" id="PTHR10937">
    <property type="entry name" value="GLUCOSAMINE--FRUCTOSE-6-PHOSPHATE AMINOTRANSFERASE, ISOMERIZING"/>
    <property type="match status" value="1"/>
</dbReference>
<name>A0ABT0MMF4_9GAMM</name>
<feature type="domain" description="SIS" evidence="2">
    <location>
        <begin position="205"/>
        <end position="337"/>
    </location>
</feature>
<dbReference type="RefSeq" id="WP_249475636.1">
    <property type="nucleotide sequence ID" value="NZ_JAMBEP010000003.1"/>
</dbReference>
<gene>
    <name evidence="3" type="ORF">M2650_14250</name>
</gene>
<sequence>MPQPQTALPAATETLMFQEAAQTADVVERQFARNADTVARLAEDLRRDPPPFIATCARGSSDHAATYAKYVFETQLGFITASVSPSVGSVYEARQRMRGALYIVISQSGKSPDLLRNAEAARAAGARVVALVNAEDSPLAALADTVLPLHAGPERSVAATKSYLASLAAVLHLAAQWKNEAPLLDALPRLPDALRAAWQADWSPLSDGLVDAHNLFVLGRGLGLAAAQEAALKFKETCGLHAEAYSSAEVKHGPMALVGPGFPVLAFAQPDETGAGTVAAAEEFRTRGAQVWVAAAHGDLPLAAAPHPACAPLLTIQSFYRAINALALRRGHNPDVPPHLNKVTETV</sequence>
<dbReference type="InterPro" id="IPR035466">
    <property type="entry name" value="GlmS/AgaS_SIS"/>
</dbReference>
<keyword evidence="1" id="KW-0677">Repeat</keyword>
<accession>A0ABT0MMF4</accession>
<dbReference type="InterPro" id="IPR035490">
    <property type="entry name" value="GlmS/FrlB_SIS"/>
</dbReference>
<evidence type="ECO:0000313" key="3">
    <source>
        <dbReference type="EMBL" id="MCL1635788.1"/>
    </source>
</evidence>
<keyword evidence="4" id="KW-1185">Reference proteome</keyword>
<protein>
    <submittedName>
        <fullName evidence="3">SIS domain-containing protein</fullName>
    </submittedName>
</protein>
<organism evidence="3 4">
    <name type="scientific">Luteimonas galliterrae</name>
    <dbReference type="NCBI Taxonomy" id="2940486"/>
    <lineage>
        <taxon>Bacteria</taxon>
        <taxon>Pseudomonadati</taxon>
        <taxon>Pseudomonadota</taxon>
        <taxon>Gammaproteobacteria</taxon>
        <taxon>Lysobacterales</taxon>
        <taxon>Lysobacteraceae</taxon>
        <taxon>Luteimonas</taxon>
    </lineage>
</organism>
<evidence type="ECO:0000256" key="1">
    <source>
        <dbReference type="ARBA" id="ARBA00022737"/>
    </source>
</evidence>
<dbReference type="SUPFAM" id="SSF53697">
    <property type="entry name" value="SIS domain"/>
    <property type="match status" value="1"/>
</dbReference>
<dbReference type="PROSITE" id="PS51464">
    <property type="entry name" value="SIS"/>
    <property type="match status" value="2"/>
</dbReference>
<dbReference type="Gene3D" id="3.40.50.10490">
    <property type="entry name" value="Glucose-6-phosphate isomerase like protein, domain 1"/>
    <property type="match status" value="2"/>
</dbReference>
<reference evidence="3 4" key="1">
    <citation type="submission" date="2022-05" db="EMBL/GenBank/DDBJ databases">
        <title>Luteimonas sp. SX5, whole genome shotgun sequencing project.</title>
        <authorList>
            <person name="Zhao G."/>
            <person name="Shen L."/>
        </authorList>
    </citation>
    <scope>NUCLEOTIDE SEQUENCE [LARGE SCALE GENOMIC DNA]</scope>
    <source>
        <strain evidence="3 4">SX5</strain>
    </source>
</reference>
<dbReference type="Pfam" id="PF01380">
    <property type="entry name" value="SIS"/>
    <property type="match status" value="2"/>
</dbReference>
<dbReference type="CDD" id="cd05008">
    <property type="entry name" value="SIS_GlmS_GlmD_1"/>
    <property type="match status" value="1"/>
</dbReference>
<feature type="domain" description="SIS" evidence="2">
    <location>
        <begin position="41"/>
        <end position="180"/>
    </location>
</feature>
<dbReference type="InterPro" id="IPR001347">
    <property type="entry name" value="SIS_dom"/>
</dbReference>